<keyword evidence="2" id="KW-0808">Transferase</keyword>
<accession>A0AAF0YLN0</accession>
<organism evidence="2 3">
    <name type="scientific">Nosocomiicoccus massiliensis</name>
    <dbReference type="NCBI Taxonomy" id="1232430"/>
    <lineage>
        <taxon>Bacteria</taxon>
        <taxon>Bacillati</taxon>
        <taxon>Bacillota</taxon>
        <taxon>Bacilli</taxon>
        <taxon>Bacillales</taxon>
        <taxon>Staphylococcaceae</taxon>
        <taxon>Nosocomiicoccus</taxon>
    </lineage>
</organism>
<proteinExistence type="predicted"/>
<dbReference type="GO" id="GO:0019152">
    <property type="term" value="F:acetoin dehydrogenase (NAD+) activity"/>
    <property type="evidence" value="ECO:0007669"/>
    <property type="project" value="InterPro"/>
</dbReference>
<dbReference type="EC" id="2.3.1.-" evidence="2"/>
<keyword evidence="2" id="KW-0012">Acyltransferase</keyword>
<dbReference type="Proteomes" id="UP000243626">
    <property type="component" value="Chromosome"/>
</dbReference>
<dbReference type="Gene3D" id="3.40.630.30">
    <property type="match status" value="1"/>
</dbReference>
<reference evidence="3" key="1">
    <citation type="submission" date="2017-09" db="EMBL/GenBank/DDBJ databases">
        <title>Bacterial strain isolated from the female urinary microbiota.</title>
        <authorList>
            <person name="Thomas-White K."/>
            <person name="Kumar N."/>
            <person name="Forster S."/>
            <person name="Putonti C."/>
            <person name="Lawley T."/>
            <person name="Wolfe A.J."/>
        </authorList>
    </citation>
    <scope>NUCLEOTIDE SEQUENCE [LARGE SCALE GENOMIC DNA]</scope>
    <source>
        <strain evidence="3">UMB0959</strain>
    </source>
</reference>
<evidence type="ECO:0000259" key="1">
    <source>
        <dbReference type="PROSITE" id="PS51186"/>
    </source>
</evidence>
<dbReference type="InterPro" id="IPR016181">
    <property type="entry name" value="Acyl_CoA_acyltransferase"/>
</dbReference>
<dbReference type="EMBL" id="CP136964">
    <property type="protein sequence ID" value="WOS96702.1"/>
    <property type="molecule type" value="Genomic_DNA"/>
</dbReference>
<dbReference type="Pfam" id="PF00583">
    <property type="entry name" value="Acetyltransf_1"/>
    <property type="match status" value="1"/>
</dbReference>
<dbReference type="CDD" id="cd04301">
    <property type="entry name" value="NAT_SF"/>
    <property type="match status" value="1"/>
</dbReference>
<dbReference type="GO" id="GO:0045150">
    <property type="term" value="P:acetoin catabolic process"/>
    <property type="evidence" value="ECO:0007669"/>
    <property type="project" value="InterPro"/>
</dbReference>
<reference evidence="2 3" key="2">
    <citation type="submission" date="2023-10" db="EMBL/GenBank/DDBJ databases">
        <authorList>
            <person name="Choi B."/>
        </authorList>
    </citation>
    <scope>NUCLEOTIDE SEQUENCE [LARGE SCALE GENOMIC DNA]</scope>
    <source>
        <strain evidence="2 3">UMB0959</strain>
    </source>
</reference>
<dbReference type="SUPFAM" id="SSF55729">
    <property type="entry name" value="Acyl-CoA N-acyltransferases (Nat)"/>
    <property type="match status" value="1"/>
</dbReference>
<dbReference type="PIRSF" id="PIRSF021278">
    <property type="entry name" value="AcuA"/>
    <property type="match status" value="1"/>
</dbReference>
<evidence type="ECO:0000313" key="3">
    <source>
        <dbReference type="Proteomes" id="UP000243626"/>
    </source>
</evidence>
<evidence type="ECO:0000313" key="2">
    <source>
        <dbReference type="EMBL" id="WOS96702.1"/>
    </source>
</evidence>
<keyword evidence="3" id="KW-1185">Reference proteome</keyword>
<name>A0AAF0YLN0_9STAP</name>
<sequence>MLEHIKNYFKMEYEKNSQTIIIEGPVSEETLNTYTFDEHLNAFRRPNDQFEALKEIASLEEGRIIVARVDNNIIGYVTFHRPDEFERWSEGNHPFILELGAVEVSDSYRNLRIGQNMLKLSMMDEYMENYIVLTTEYYWHWDLKGTGLDVYDYKQLMINLMAVVGFEVYMTNDPEITSHPANTLMARVGKHITTEQQLIFDEIRFKHRYFF</sequence>
<dbReference type="KEGG" id="nmy:CJ229_002870"/>
<feature type="domain" description="N-acetyltransferase" evidence="1">
    <location>
        <begin position="26"/>
        <end position="190"/>
    </location>
</feature>
<dbReference type="PROSITE" id="PS51186">
    <property type="entry name" value="GNAT"/>
    <property type="match status" value="1"/>
</dbReference>
<dbReference type="InterPro" id="IPR000182">
    <property type="entry name" value="GNAT_dom"/>
</dbReference>
<dbReference type="AlphaFoldDB" id="A0AAF0YLN0"/>
<dbReference type="GO" id="GO:0016747">
    <property type="term" value="F:acyltransferase activity, transferring groups other than amino-acyl groups"/>
    <property type="evidence" value="ECO:0007669"/>
    <property type="project" value="InterPro"/>
</dbReference>
<protein>
    <submittedName>
        <fullName evidence="2">GNAT family N-acetyltransferase</fullName>
        <ecNumber evidence="2">2.3.1.-</ecNumber>
    </submittedName>
</protein>
<dbReference type="InterPro" id="IPR024699">
    <property type="entry name" value="AcuA"/>
</dbReference>
<gene>
    <name evidence="2" type="ORF">CJ229_002870</name>
</gene>